<comment type="caution">
    <text evidence="2">The sequence shown here is derived from an EMBL/GenBank/DDBJ whole genome shotgun (WGS) entry which is preliminary data.</text>
</comment>
<dbReference type="InterPro" id="IPR007419">
    <property type="entry name" value="BFD-like_2Fe2S-bd_dom"/>
</dbReference>
<dbReference type="Proteomes" id="UP000263377">
    <property type="component" value="Unassembled WGS sequence"/>
</dbReference>
<organism evidence="2 3">
    <name type="scientific">Kitasatospora xanthocidica</name>
    <dbReference type="NCBI Taxonomy" id="83382"/>
    <lineage>
        <taxon>Bacteria</taxon>
        <taxon>Bacillati</taxon>
        <taxon>Actinomycetota</taxon>
        <taxon>Actinomycetes</taxon>
        <taxon>Kitasatosporales</taxon>
        <taxon>Streptomycetaceae</taxon>
        <taxon>Kitasatospora</taxon>
    </lineage>
</organism>
<dbReference type="AlphaFoldDB" id="A0A373A3G0"/>
<name>A0A373A3G0_9ACTN</name>
<reference evidence="2 3" key="1">
    <citation type="submission" date="2018-08" db="EMBL/GenBank/DDBJ databases">
        <title>Diversity &amp; Physiological Properties of Lignin-Decomposing Actinobacteria from Soil.</title>
        <authorList>
            <person name="Roh S.G."/>
            <person name="Kim S.B."/>
        </authorList>
    </citation>
    <scope>NUCLEOTIDE SEQUENCE [LARGE SCALE GENOMIC DNA]</scope>
    <source>
        <strain evidence="2 3">MMS17-GH009</strain>
    </source>
</reference>
<dbReference type="InterPro" id="IPR041854">
    <property type="entry name" value="BFD-like_2Fe2S-bd_dom_sf"/>
</dbReference>
<protein>
    <submittedName>
        <fullName evidence="2">(2Fe-2S)-binding protein</fullName>
    </submittedName>
</protein>
<sequence length="61" mass="6270">MFDPDPDCVVCVCRSVSEAEIVAAIRAGADSPDGIGDRCLAGTGCGGCVEALRELIEDFGH</sequence>
<evidence type="ECO:0000313" key="3">
    <source>
        <dbReference type="Proteomes" id="UP000263377"/>
    </source>
</evidence>
<dbReference type="EMBL" id="QVIG01000001">
    <property type="protein sequence ID" value="RGD62192.1"/>
    <property type="molecule type" value="Genomic_DNA"/>
</dbReference>
<keyword evidence="3" id="KW-1185">Reference proteome</keyword>
<dbReference type="RefSeq" id="WP_117490492.1">
    <property type="nucleotide sequence ID" value="NZ_QVIG01000001.1"/>
</dbReference>
<gene>
    <name evidence="2" type="ORF">DR950_34550</name>
</gene>
<proteinExistence type="predicted"/>
<feature type="domain" description="BFD-like [2Fe-2S]-binding" evidence="1">
    <location>
        <begin position="9"/>
        <end position="57"/>
    </location>
</feature>
<dbReference type="Gene3D" id="1.10.10.1100">
    <property type="entry name" value="BFD-like [2Fe-2S]-binding domain"/>
    <property type="match status" value="1"/>
</dbReference>
<evidence type="ECO:0000259" key="1">
    <source>
        <dbReference type="Pfam" id="PF04324"/>
    </source>
</evidence>
<evidence type="ECO:0000313" key="2">
    <source>
        <dbReference type="EMBL" id="RGD62192.1"/>
    </source>
</evidence>
<dbReference type="Pfam" id="PF04324">
    <property type="entry name" value="Fer2_BFD"/>
    <property type="match status" value="1"/>
</dbReference>
<accession>A0A373A3G0</accession>